<name>A0A068SFQ5_9FUNG</name>
<proteinExistence type="predicted"/>
<dbReference type="VEuPathDB" id="FungiDB:LCOR_11972.1"/>
<evidence type="ECO:0000313" key="2">
    <source>
        <dbReference type="Proteomes" id="UP000027586"/>
    </source>
</evidence>
<reference evidence="1" key="1">
    <citation type="submission" date="2013-08" db="EMBL/GenBank/DDBJ databases">
        <title>Gene expansion shapes genome architecture in the human pathogen Lichtheimia corymbifera: an evolutionary genomics analysis in the ancient terrestrial Mucorales (Mucoromycotina).</title>
        <authorList>
            <person name="Schwartze V.U."/>
            <person name="Winter S."/>
            <person name="Shelest E."/>
            <person name="Marcet-Houben M."/>
            <person name="Horn F."/>
            <person name="Wehner S."/>
            <person name="Hoffmann K."/>
            <person name="Riege K."/>
            <person name="Sammeth M."/>
            <person name="Nowrousian M."/>
            <person name="Valiante V."/>
            <person name="Linde J."/>
            <person name="Jacobsen I.D."/>
            <person name="Marz M."/>
            <person name="Brakhage A.A."/>
            <person name="Gabaldon T."/>
            <person name="Bocker S."/>
            <person name="Voigt K."/>
        </authorList>
    </citation>
    <scope>NUCLEOTIDE SEQUENCE [LARGE SCALE GENOMIC DNA]</scope>
    <source>
        <strain evidence="1">FSU 9682</strain>
    </source>
</reference>
<dbReference type="OrthoDB" id="2267424at2759"/>
<evidence type="ECO:0000313" key="1">
    <source>
        <dbReference type="EMBL" id="CDH61193.1"/>
    </source>
</evidence>
<dbReference type="EMBL" id="CBTN010000152">
    <property type="protein sequence ID" value="CDH61193.1"/>
    <property type="molecule type" value="Genomic_DNA"/>
</dbReference>
<dbReference type="Proteomes" id="UP000027586">
    <property type="component" value="Unassembled WGS sequence"/>
</dbReference>
<dbReference type="AlphaFoldDB" id="A0A068SFQ5"/>
<sequence length="154" mass="17827">MAVVKDHSQQKRSQSIWDFTRKFPDSLTVERWLYDEGIYSKSMKCKAGFDMKLMETGKERERHLIWKCTHAPRENCGRQKKSIREGSFFSGLKIGMRQVLGIVWLYLYKLEFQAIEDLTGVSAPTVRSVVLLLYRLMNADIKDEDVSVGKLGDS</sequence>
<organism evidence="1 2">
    <name type="scientific">Lichtheimia corymbifera JMRC:FSU:9682</name>
    <dbReference type="NCBI Taxonomy" id="1263082"/>
    <lineage>
        <taxon>Eukaryota</taxon>
        <taxon>Fungi</taxon>
        <taxon>Fungi incertae sedis</taxon>
        <taxon>Mucoromycota</taxon>
        <taxon>Mucoromycotina</taxon>
        <taxon>Mucoromycetes</taxon>
        <taxon>Mucorales</taxon>
        <taxon>Lichtheimiaceae</taxon>
        <taxon>Lichtheimia</taxon>
    </lineage>
</organism>
<gene>
    <name evidence="1" type="ORF">LCOR_11972.1</name>
</gene>
<comment type="caution">
    <text evidence="1">The sequence shown here is derived from an EMBL/GenBank/DDBJ whole genome shotgun (WGS) entry which is preliminary data.</text>
</comment>
<accession>A0A068SFQ5</accession>
<protein>
    <submittedName>
        <fullName evidence="1">Uncharacterized protein</fullName>
    </submittedName>
</protein>
<keyword evidence="2" id="KW-1185">Reference proteome</keyword>